<feature type="transmembrane region" description="Helical" evidence="1">
    <location>
        <begin position="23"/>
        <end position="44"/>
    </location>
</feature>
<dbReference type="PANTHER" id="PTHR40115:SF1">
    <property type="entry name" value="INNER MEMBRANE PROTEIN WITH PEPSY TM HELIX"/>
    <property type="match status" value="1"/>
</dbReference>
<dbReference type="Proteomes" id="UP000196138">
    <property type="component" value="Chromosome"/>
</dbReference>
<dbReference type="OrthoDB" id="27171at2"/>
<gene>
    <name evidence="2" type="ORF">CCO03_11840</name>
</gene>
<dbReference type="EMBL" id="CP021455">
    <property type="protein sequence ID" value="ARU05279.1"/>
    <property type="molecule type" value="Genomic_DNA"/>
</dbReference>
<keyword evidence="1" id="KW-0812">Transmembrane</keyword>
<reference evidence="2 3" key="1">
    <citation type="submission" date="2017-05" db="EMBL/GenBank/DDBJ databases">
        <authorList>
            <person name="Song R."/>
            <person name="Chenine A.L."/>
            <person name="Ruprecht R.M."/>
        </authorList>
    </citation>
    <scope>NUCLEOTIDE SEQUENCE [LARGE SCALE GENOMIC DNA]</scope>
    <source>
        <strain evidence="2 3">DSM 26136</strain>
    </source>
</reference>
<dbReference type="Pfam" id="PF16357">
    <property type="entry name" value="PepSY_TM_like_2"/>
    <property type="match status" value="1"/>
</dbReference>
<feature type="transmembrane region" description="Helical" evidence="1">
    <location>
        <begin position="194"/>
        <end position="214"/>
    </location>
</feature>
<proteinExistence type="predicted"/>
<name>A0A1Y0EPP8_9BURK</name>
<dbReference type="RefSeq" id="WP_087281280.1">
    <property type="nucleotide sequence ID" value="NZ_CP021455.1"/>
</dbReference>
<dbReference type="KEGG" id="cser:CCO03_11840"/>
<accession>A0A1Y0EPP8</accession>
<keyword evidence="3" id="KW-1185">Reference proteome</keyword>
<dbReference type="PANTHER" id="PTHR40115">
    <property type="entry name" value="INNER MEMBRANE PROTEIN WITH PEPSY TM HELIX"/>
    <property type="match status" value="1"/>
</dbReference>
<organism evidence="2 3">
    <name type="scientific">Comamonas serinivorans</name>
    <dbReference type="NCBI Taxonomy" id="1082851"/>
    <lineage>
        <taxon>Bacteria</taxon>
        <taxon>Pseudomonadati</taxon>
        <taxon>Pseudomonadota</taxon>
        <taxon>Betaproteobacteria</taxon>
        <taxon>Burkholderiales</taxon>
        <taxon>Comamonadaceae</taxon>
        <taxon>Comamonas</taxon>
    </lineage>
</organism>
<dbReference type="InterPro" id="IPR032307">
    <property type="entry name" value="PepSY_TM-like_2"/>
</dbReference>
<sequence>MTAPAASSPRRAYWLKTLHEWHWVSSAICLLAMVLFAVTGFTLNHAADIEAKPRITQGETTVPAALLDTLNAEQAKLPQNGAHRTPVPAALARWLAHTWQLDASGQEAEWSDGELMVSLPRPGGDAWARIDLDAGQAEYELTDRGWIAYFNDLHKGRHTGSAWRWFIDVFAAACLVFCITGLFILKMHAAKRPFTWPMVGLGLVVPAVLALLFIH</sequence>
<dbReference type="AlphaFoldDB" id="A0A1Y0EPP8"/>
<keyword evidence="1" id="KW-1133">Transmembrane helix</keyword>
<evidence type="ECO:0000256" key="1">
    <source>
        <dbReference type="SAM" id="Phobius"/>
    </source>
</evidence>
<keyword evidence="1" id="KW-0472">Membrane</keyword>
<evidence type="ECO:0000313" key="2">
    <source>
        <dbReference type="EMBL" id="ARU05279.1"/>
    </source>
</evidence>
<protein>
    <recommendedName>
        <fullName evidence="4">Peptidase</fullName>
    </recommendedName>
</protein>
<evidence type="ECO:0008006" key="4">
    <source>
        <dbReference type="Google" id="ProtNLM"/>
    </source>
</evidence>
<feature type="transmembrane region" description="Helical" evidence="1">
    <location>
        <begin position="165"/>
        <end position="188"/>
    </location>
</feature>
<evidence type="ECO:0000313" key="3">
    <source>
        <dbReference type="Proteomes" id="UP000196138"/>
    </source>
</evidence>